<dbReference type="EMBL" id="JABBGG010000004">
    <property type="protein sequence ID" value="NML61319.1"/>
    <property type="molecule type" value="Genomic_DNA"/>
</dbReference>
<name>A0A848HMF7_9BURK</name>
<dbReference type="AlphaFoldDB" id="A0A848HMF7"/>
<dbReference type="Proteomes" id="UP000583752">
    <property type="component" value="Unassembled WGS sequence"/>
</dbReference>
<dbReference type="RefSeq" id="WP_169465087.1">
    <property type="nucleotide sequence ID" value="NZ_JABBGG010000004.1"/>
</dbReference>
<protein>
    <submittedName>
        <fullName evidence="1">Uncharacterized protein</fullName>
    </submittedName>
</protein>
<evidence type="ECO:0000313" key="2">
    <source>
        <dbReference type="Proteomes" id="UP000583752"/>
    </source>
</evidence>
<comment type="caution">
    <text evidence="1">The sequence shown here is derived from an EMBL/GenBank/DDBJ whole genome shotgun (WGS) entry which is preliminary data.</text>
</comment>
<keyword evidence="2" id="KW-1185">Reference proteome</keyword>
<reference evidence="1 2" key="1">
    <citation type="submission" date="2020-04" db="EMBL/GenBank/DDBJ databases">
        <title>Massilia sp. RP-1-19 isolated from soil.</title>
        <authorList>
            <person name="Dahal R.H."/>
        </authorList>
    </citation>
    <scope>NUCLEOTIDE SEQUENCE [LARGE SCALE GENOMIC DNA]</scope>
    <source>
        <strain evidence="1 2">RP-1-19</strain>
    </source>
</reference>
<accession>A0A848HMF7</accession>
<sequence>MTTTDLPFRASTAQACDWLEQQTASAWTLARLIENGLTPYVWLDYDAAYPELFGDANGGYAAPIFFEGDTQRLAAGSEDVLITMTKDAYKIVATLPPPGFRRSLDEVRFLKKDIERLASQIKRDAEPKPVKAATAQESRSGINAEQVLTAFGKLVRIDLAQALAGGGGIFGDEGARVKGSAKKSKKNAIWNPVTLALGLNDVYRVPLSHLGKAFKAHDFLDEWDAEWTHTLALLGK</sequence>
<evidence type="ECO:0000313" key="1">
    <source>
        <dbReference type="EMBL" id="NML61319.1"/>
    </source>
</evidence>
<organism evidence="1 2">
    <name type="scientific">Massilia polaris</name>
    <dbReference type="NCBI Taxonomy" id="2728846"/>
    <lineage>
        <taxon>Bacteria</taxon>
        <taxon>Pseudomonadati</taxon>
        <taxon>Pseudomonadota</taxon>
        <taxon>Betaproteobacteria</taxon>
        <taxon>Burkholderiales</taxon>
        <taxon>Oxalobacteraceae</taxon>
        <taxon>Telluria group</taxon>
        <taxon>Massilia</taxon>
    </lineage>
</organism>
<gene>
    <name evidence="1" type="ORF">HHL21_09560</name>
</gene>
<proteinExistence type="predicted"/>